<gene>
    <name evidence="1" type="ORF">BGC07_13695</name>
</gene>
<evidence type="ECO:0000313" key="2">
    <source>
        <dbReference type="Proteomes" id="UP000094329"/>
    </source>
</evidence>
<protein>
    <submittedName>
        <fullName evidence="1">FlaG family protein</fullName>
    </submittedName>
</protein>
<dbReference type="Proteomes" id="UP000094329">
    <property type="component" value="Unassembled WGS sequence"/>
</dbReference>
<dbReference type="PANTHER" id="PTHR37166:SF1">
    <property type="entry name" value="PROTEIN FLAG"/>
    <property type="match status" value="1"/>
</dbReference>
<reference evidence="1 2" key="1">
    <citation type="submission" date="2016-08" db="EMBL/GenBank/DDBJ databases">
        <title>Draft genome sequence of Candidatus Piscirickettsia litoralis, from seawater.</title>
        <authorList>
            <person name="Wan X."/>
            <person name="Lee A.J."/>
            <person name="Hou S."/>
            <person name="Donachie S.P."/>
        </authorList>
    </citation>
    <scope>NUCLEOTIDE SEQUENCE [LARGE SCALE GENOMIC DNA]</scope>
    <source>
        <strain evidence="1 2">Y2</strain>
    </source>
</reference>
<name>A0ABX3A4H7_9GAMM</name>
<dbReference type="EMBL" id="MDTU01000001">
    <property type="protein sequence ID" value="ODN43757.1"/>
    <property type="molecule type" value="Genomic_DNA"/>
</dbReference>
<keyword evidence="2" id="KW-1185">Reference proteome</keyword>
<dbReference type="Pfam" id="PF03646">
    <property type="entry name" value="FlaG"/>
    <property type="match status" value="1"/>
</dbReference>
<dbReference type="PANTHER" id="PTHR37166">
    <property type="entry name" value="PROTEIN FLAG"/>
    <property type="match status" value="1"/>
</dbReference>
<dbReference type="SUPFAM" id="SSF160214">
    <property type="entry name" value="FlaG-like"/>
    <property type="match status" value="1"/>
</dbReference>
<evidence type="ECO:0000313" key="1">
    <source>
        <dbReference type="EMBL" id="ODN43757.1"/>
    </source>
</evidence>
<comment type="caution">
    <text evidence="1">The sequence shown here is derived from an EMBL/GenBank/DDBJ whole genome shotgun (WGS) entry which is preliminary data.</text>
</comment>
<sequence length="138" mass="15721">MVMKLEHTSIQTHNADAQTKVSINEAERLTRLDQELKEQTVVQDVDKAEPSSDIQSKERLEQAIVDINQFIKPIHGQKISFELREDVDETVAFVQDKQTGEVIRQIPSEEVLKIHSQIKALQEQGDESALSLLSNFRV</sequence>
<dbReference type="InterPro" id="IPR005186">
    <property type="entry name" value="FlaG"/>
</dbReference>
<proteinExistence type="predicted"/>
<accession>A0ABX3A4H7</accession>
<dbReference type="InterPro" id="IPR035924">
    <property type="entry name" value="FlaG-like_sf"/>
</dbReference>
<dbReference type="Gene3D" id="3.30.160.170">
    <property type="entry name" value="FlaG-like"/>
    <property type="match status" value="1"/>
</dbReference>
<organism evidence="1 2">
    <name type="scientific">Piscirickettsia litoralis</name>
    <dbReference type="NCBI Taxonomy" id="1891921"/>
    <lineage>
        <taxon>Bacteria</taxon>
        <taxon>Pseudomonadati</taxon>
        <taxon>Pseudomonadota</taxon>
        <taxon>Gammaproteobacteria</taxon>
        <taxon>Thiotrichales</taxon>
        <taxon>Piscirickettsiaceae</taxon>
        <taxon>Piscirickettsia</taxon>
    </lineage>
</organism>